<dbReference type="PANTHER" id="PTHR25466">
    <property type="entry name" value="T-LYMPHOCYTE ACTIVATION ANTIGEN"/>
    <property type="match status" value="1"/>
</dbReference>
<evidence type="ECO:0000259" key="13">
    <source>
        <dbReference type="PROSITE" id="PS50835"/>
    </source>
</evidence>
<evidence type="ECO:0000313" key="15">
    <source>
        <dbReference type="Proteomes" id="UP000028760"/>
    </source>
</evidence>
<dbReference type="InterPro" id="IPR013106">
    <property type="entry name" value="Ig_V-set"/>
</dbReference>
<dbReference type="Pfam" id="PF07686">
    <property type="entry name" value="V-set"/>
    <property type="match status" value="1"/>
</dbReference>
<keyword evidence="7" id="KW-1015">Disulfide bond</keyword>
<evidence type="ECO:0000256" key="4">
    <source>
        <dbReference type="ARBA" id="ARBA00022729"/>
    </source>
</evidence>
<evidence type="ECO:0000256" key="9">
    <source>
        <dbReference type="ARBA" id="ARBA00023180"/>
    </source>
</evidence>
<keyword evidence="6 12" id="KW-0472">Membrane</keyword>
<dbReference type="InterPro" id="IPR013783">
    <property type="entry name" value="Ig-like_fold"/>
</dbReference>
<dbReference type="InterPro" id="IPR003599">
    <property type="entry name" value="Ig_sub"/>
</dbReference>
<evidence type="ECO:0000313" key="14">
    <source>
        <dbReference type="Ensembl" id="ENSPFOP00000030664.1"/>
    </source>
</evidence>
<evidence type="ECO:0000256" key="7">
    <source>
        <dbReference type="ARBA" id="ARBA00023157"/>
    </source>
</evidence>
<keyword evidence="10" id="KW-0393">Immunoglobulin domain</keyword>
<dbReference type="InterPro" id="IPR036179">
    <property type="entry name" value="Ig-like_dom_sf"/>
</dbReference>
<dbReference type="PROSITE" id="PS50835">
    <property type="entry name" value="IG_LIKE"/>
    <property type="match status" value="1"/>
</dbReference>
<sequence length="150" mass="17069">PFPSWAIVLLVLLVLLVLIVCAGGLYNFEGYFLKAPQVKVDSGVKSVLLPCRTRVCLPGGARVEWRDGENRTVHVYQKGSDDPEEQNLTSRTRMNDDPLQTGDLSLTLERPRPADSGIYTCRVSIRKRVILMMKRVHLQVKGQWYKCWIL</sequence>
<reference evidence="15" key="1">
    <citation type="submission" date="2013-10" db="EMBL/GenBank/DDBJ databases">
        <authorList>
            <person name="Schartl M."/>
            <person name="Warren W."/>
        </authorList>
    </citation>
    <scope>NUCLEOTIDE SEQUENCE [LARGE SCALE GENOMIC DNA]</scope>
    <source>
        <strain evidence="15">female</strain>
    </source>
</reference>
<dbReference type="PANTHER" id="PTHR25466:SF14">
    <property type="entry name" value="BUTYROPHILIN SUBFAMILY 2 MEMBER A2-LIKE-RELATED"/>
    <property type="match status" value="1"/>
</dbReference>
<organism evidence="14 15">
    <name type="scientific">Poecilia formosa</name>
    <name type="common">Amazon molly</name>
    <name type="synonym">Limia formosa</name>
    <dbReference type="NCBI Taxonomy" id="48698"/>
    <lineage>
        <taxon>Eukaryota</taxon>
        <taxon>Metazoa</taxon>
        <taxon>Chordata</taxon>
        <taxon>Craniata</taxon>
        <taxon>Vertebrata</taxon>
        <taxon>Euteleostomi</taxon>
        <taxon>Actinopterygii</taxon>
        <taxon>Neopterygii</taxon>
        <taxon>Teleostei</taxon>
        <taxon>Neoteleostei</taxon>
        <taxon>Acanthomorphata</taxon>
        <taxon>Ovalentaria</taxon>
        <taxon>Atherinomorphae</taxon>
        <taxon>Cyprinodontiformes</taxon>
        <taxon>Poeciliidae</taxon>
        <taxon>Poeciliinae</taxon>
        <taxon>Poecilia</taxon>
    </lineage>
</organism>
<evidence type="ECO:0000256" key="5">
    <source>
        <dbReference type="ARBA" id="ARBA00022989"/>
    </source>
</evidence>
<evidence type="ECO:0000256" key="10">
    <source>
        <dbReference type="ARBA" id="ARBA00023319"/>
    </source>
</evidence>
<dbReference type="InterPro" id="IPR007110">
    <property type="entry name" value="Ig-like_dom"/>
</dbReference>
<dbReference type="Proteomes" id="UP000028760">
    <property type="component" value="Unassembled WGS sequence"/>
</dbReference>
<evidence type="ECO:0000256" key="1">
    <source>
        <dbReference type="ARBA" id="ARBA00004251"/>
    </source>
</evidence>
<dbReference type="GO" id="GO:0007166">
    <property type="term" value="P:cell surface receptor signaling pathway"/>
    <property type="evidence" value="ECO:0007669"/>
    <property type="project" value="TreeGrafter"/>
</dbReference>
<keyword evidence="5 12" id="KW-1133">Transmembrane helix</keyword>
<dbReference type="SUPFAM" id="SSF48726">
    <property type="entry name" value="Immunoglobulin"/>
    <property type="match status" value="1"/>
</dbReference>
<keyword evidence="3 12" id="KW-0812">Transmembrane</keyword>
<name>A0A096MGX3_POEFO</name>
<dbReference type="Ensembl" id="ENSPFOT00000031827.1">
    <property type="protein sequence ID" value="ENSPFOP00000030664.1"/>
    <property type="gene ID" value="ENSPFOG00000022210.1"/>
</dbReference>
<keyword evidence="8" id="KW-0675">Receptor</keyword>
<dbReference type="GO" id="GO:0031295">
    <property type="term" value="P:T cell costimulation"/>
    <property type="evidence" value="ECO:0007669"/>
    <property type="project" value="TreeGrafter"/>
</dbReference>
<reference evidence="14" key="3">
    <citation type="submission" date="2025-09" db="UniProtKB">
        <authorList>
            <consortium name="Ensembl"/>
        </authorList>
    </citation>
    <scope>IDENTIFICATION</scope>
</reference>
<keyword evidence="9" id="KW-0325">Glycoprotein</keyword>
<feature type="region of interest" description="Disordered" evidence="11">
    <location>
        <begin position="78"/>
        <end position="97"/>
    </location>
</feature>
<dbReference type="InterPro" id="IPR051713">
    <property type="entry name" value="T-cell_Activation_Regulation"/>
</dbReference>
<dbReference type="SMART" id="SM00409">
    <property type="entry name" value="IG"/>
    <property type="match status" value="1"/>
</dbReference>
<dbReference type="GO" id="GO:0042130">
    <property type="term" value="P:negative regulation of T cell proliferation"/>
    <property type="evidence" value="ECO:0007669"/>
    <property type="project" value="TreeGrafter"/>
</dbReference>
<dbReference type="GO" id="GO:0006955">
    <property type="term" value="P:immune response"/>
    <property type="evidence" value="ECO:0007669"/>
    <property type="project" value="TreeGrafter"/>
</dbReference>
<reference evidence="14" key="2">
    <citation type="submission" date="2025-08" db="UniProtKB">
        <authorList>
            <consortium name="Ensembl"/>
        </authorList>
    </citation>
    <scope>IDENTIFICATION</scope>
</reference>
<dbReference type="Gene3D" id="2.60.40.10">
    <property type="entry name" value="Immunoglobulins"/>
    <property type="match status" value="1"/>
</dbReference>
<feature type="transmembrane region" description="Helical" evidence="12">
    <location>
        <begin position="6"/>
        <end position="28"/>
    </location>
</feature>
<evidence type="ECO:0000256" key="3">
    <source>
        <dbReference type="ARBA" id="ARBA00022692"/>
    </source>
</evidence>
<evidence type="ECO:0000256" key="6">
    <source>
        <dbReference type="ARBA" id="ARBA00023136"/>
    </source>
</evidence>
<dbReference type="GO" id="GO:0042102">
    <property type="term" value="P:positive regulation of T cell proliferation"/>
    <property type="evidence" value="ECO:0007669"/>
    <property type="project" value="TreeGrafter"/>
</dbReference>
<keyword evidence="4" id="KW-0732">Signal</keyword>
<comment type="subcellular location">
    <subcellularLocation>
        <location evidence="1">Cell membrane</location>
        <topology evidence="1">Single-pass type I membrane protein</topology>
    </subcellularLocation>
</comment>
<dbReference type="EMBL" id="AYCK01018342">
    <property type="status" value="NOT_ANNOTATED_CDS"/>
    <property type="molecule type" value="Genomic_DNA"/>
</dbReference>
<proteinExistence type="predicted"/>
<dbReference type="OMA" id="MCFSTEP"/>
<protein>
    <recommendedName>
        <fullName evidence="13">Ig-like domain-containing protein</fullName>
    </recommendedName>
</protein>
<feature type="domain" description="Ig-like" evidence="13">
    <location>
        <begin position="3"/>
        <end position="131"/>
    </location>
</feature>
<dbReference type="GO" id="GO:0009897">
    <property type="term" value="C:external side of plasma membrane"/>
    <property type="evidence" value="ECO:0007669"/>
    <property type="project" value="TreeGrafter"/>
</dbReference>
<evidence type="ECO:0000256" key="11">
    <source>
        <dbReference type="SAM" id="MobiDB-lite"/>
    </source>
</evidence>
<evidence type="ECO:0000256" key="2">
    <source>
        <dbReference type="ARBA" id="ARBA00022475"/>
    </source>
</evidence>
<dbReference type="GO" id="GO:0071222">
    <property type="term" value="P:cellular response to lipopolysaccharide"/>
    <property type="evidence" value="ECO:0007669"/>
    <property type="project" value="TreeGrafter"/>
</dbReference>
<evidence type="ECO:0000256" key="12">
    <source>
        <dbReference type="SAM" id="Phobius"/>
    </source>
</evidence>
<keyword evidence="15" id="KW-1185">Reference proteome</keyword>
<dbReference type="AlphaFoldDB" id="A0A096MGX3"/>
<accession>A0A096MGX3</accession>
<keyword evidence="2" id="KW-1003">Cell membrane</keyword>
<evidence type="ECO:0000256" key="8">
    <source>
        <dbReference type="ARBA" id="ARBA00023170"/>
    </source>
</evidence>
<dbReference type="GeneTree" id="ENSGT01130000278575"/>